<reference evidence="7" key="1">
    <citation type="journal article" date="2013" name="Stand. Genomic Sci.">
        <title>Complete genome sequence of the bile-resistant pigment-producing anaerobe Alistipes finegoldii type strain (AHN2437(T)).</title>
        <authorList>
            <person name="Mavromatis K."/>
            <person name="Stackebrandt E."/>
            <person name="Munk C."/>
            <person name="Lapidus A."/>
            <person name="Nolan M."/>
            <person name="Lucas S."/>
            <person name="Hammon N."/>
            <person name="Deshpande S."/>
            <person name="Cheng J.F."/>
            <person name="Tapia R."/>
            <person name="Goodwin L.A."/>
            <person name="Pitluck S."/>
            <person name="Liolios K."/>
            <person name="Pagani I."/>
            <person name="Ivanova N."/>
            <person name="Mikhailova N."/>
            <person name="Huntemann M."/>
            <person name="Pati A."/>
            <person name="Chen A."/>
            <person name="Palaniappan K."/>
            <person name="Land M."/>
            <person name="Hauser L."/>
            <person name="Rohde M."/>
            <person name="Gronow S."/>
            <person name="Goker M."/>
            <person name="Detter J.C."/>
            <person name="Bristow J."/>
            <person name="Eisen J.A."/>
            <person name="Markowitz V."/>
            <person name="Hugenholtz P."/>
            <person name="Kyrpides N.C."/>
            <person name="Klenk H.P."/>
            <person name="Woyke T."/>
        </authorList>
    </citation>
    <scope>NUCLEOTIDE SEQUENCE</scope>
    <source>
        <strain evidence="7">DSM 17242 / JCM 16770 / AHN 2437 / CCUG 46020 / CIP 107999</strain>
    </source>
</reference>
<evidence type="ECO:0000256" key="2">
    <source>
        <dbReference type="ARBA" id="ARBA00011901"/>
    </source>
</evidence>
<dbReference type="InterPro" id="IPR050695">
    <property type="entry name" value="N-acetylmuramoyl_amidase_3"/>
</dbReference>
<dbReference type="AlphaFoldDB" id="I3YPR0"/>
<comment type="catalytic activity">
    <reaction evidence="1">
        <text>Hydrolyzes the link between N-acetylmuramoyl residues and L-amino acid residues in certain cell-wall glycopeptides.</text>
        <dbReference type="EC" id="3.5.1.28"/>
    </reaction>
</comment>
<dbReference type="HOGENOM" id="CLU_014322_9_5_10"/>
<dbReference type="Pfam" id="PF01520">
    <property type="entry name" value="Amidase_3"/>
    <property type="match status" value="1"/>
</dbReference>
<dbReference type="GO" id="GO:0030288">
    <property type="term" value="C:outer membrane-bounded periplasmic space"/>
    <property type="evidence" value="ECO:0007669"/>
    <property type="project" value="TreeGrafter"/>
</dbReference>
<dbReference type="Gene3D" id="3.40.630.40">
    <property type="entry name" value="Zn-dependent exopeptidases"/>
    <property type="match status" value="1"/>
</dbReference>
<dbReference type="SMART" id="SM00646">
    <property type="entry name" value="Ami_3"/>
    <property type="match status" value="1"/>
</dbReference>
<dbReference type="InterPro" id="IPR002508">
    <property type="entry name" value="MurNAc-LAA_cat"/>
</dbReference>
<dbReference type="STRING" id="679935.Alfi_2718"/>
<organism evidence="6 7">
    <name type="scientific">Alistipes finegoldii (strain DSM 17242 / JCM 16770 / CCUG 46020 / CIP 107999 / KCTC 15236 / AHN 2437)</name>
    <dbReference type="NCBI Taxonomy" id="679935"/>
    <lineage>
        <taxon>Bacteria</taxon>
        <taxon>Pseudomonadati</taxon>
        <taxon>Bacteroidota</taxon>
        <taxon>Bacteroidia</taxon>
        <taxon>Bacteroidales</taxon>
        <taxon>Rikenellaceae</taxon>
        <taxon>Alistipes</taxon>
    </lineage>
</organism>
<sequence length="197" mass="22238">MKILIDNGHGKETPGKRSPVWPDGSQLYEYEFNRDIARRVYAVLTARGVDCELIVSEICDISLAERVRRVNKIARVVGPSNCLLVSIHANAGGGTGWEAWTSIGQTEADNYATIFYEEAARAFPEKRMRKDMTDGDPDKEENFYILKHTSCPTVLTENFFMDTKDDCKLIFSGSGRQRVADMHVAAIVRCIEYHNNK</sequence>
<gene>
    <name evidence="6" type="ordered locus">Alfi_2718</name>
</gene>
<feature type="region of interest" description="Disordered" evidence="4">
    <location>
        <begin position="1"/>
        <end position="20"/>
    </location>
</feature>
<dbReference type="eggNOG" id="COG0860">
    <property type="taxonomic scope" value="Bacteria"/>
</dbReference>
<dbReference type="KEGG" id="afd:Alfi_2718"/>
<proteinExistence type="predicted"/>
<dbReference type="EMBL" id="CP003274">
    <property type="protein sequence ID" value="AFL78978.1"/>
    <property type="molecule type" value="Genomic_DNA"/>
</dbReference>
<evidence type="ECO:0000259" key="5">
    <source>
        <dbReference type="SMART" id="SM00646"/>
    </source>
</evidence>
<name>I3YPR0_ALIFI</name>
<dbReference type="PATRIC" id="fig|679935.3.peg.2632"/>
<dbReference type="SUPFAM" id="SSF53187">
    <property type="entry name" value="Zn-dependent exopeptidases"/>
    <property type="match status" value="1"/>
</dbReference>
<evidence type="ECO:0000313" key="7">
    <source>
        <dbReference type="Proteomes" id="UP000006052"/>
    </source>
</evidence>
<dbReference type="EC" id="3.5.1.28" evidence="2"/>
<dbReference type="PANTHER" id="PTHR30404">
    <property type="entry name" value="N-ACETYLMURAMOYL-L-ALANINE AMIDASE"/>
    <property type="match status" value="1"/>
</dbReference>
<evidence type="ECO:0000256" key="4">
    <source>
        <dbReference type="SAM" id="MobiDB-lite"/>
    </source>
</evidence>
<dbReference type="GO" id="GO:0008745">
    <property type="term" value="F:N-acetylmuramoyl-L-alanine amidase activity"/>
    <property type="evidence" value="ECO:0007669"/>
    <property type="project" value="UniProtKB-EC"/>
</dbReference>
<dbReference type="PANTHER" id="PTHR30404:SF0">
    <property type="entry name" value="N-ACETYLMURAMOYL-L-ALANINE AMIDASE AMIC"/>
    <property type="match status" value="1"/>
</dbReference>
<evidence type="ECO:0000313" key="6">
    <source>
        <dbReference type="EMBL" id="AFL78978.1"/>
    </source>
</evidence>
<evidence type="ECO:0000256" key="1">
    <source>
        <dbReference type="ARBA" id="ARBA00001561"/>
    </source>
</evidence>
<evidence type="ECO:0000256" key="3">
    <source>
        <dbReference type="ARBA" id="ARBA00022801"/>
    </source>
</evidence>
<dbReference type="CDD" id="cd02696">
    <property type="entry name" value="MurNAc-LAA"/>
    <property type="match status" value="1"/>
</dbReference>
<dbReference type="Proteomes" id="UP000006052">
    <property type="component" value="Chromosome"/>
</dbReference>
<dbReference type="GO" id="GO:0009253">
    <property type="term" value="P:peptidoglycan catabolic process"/>
    <property type="evidence" value="ECO:0007669"/>
    <property type="project" value="InterPro"/>
</dbReference>
<protein>
    <recommendedName>
        <fullName evidence="2">N-acetylmuramoyl-L-alanine amidase</fullName>
        <ecNumber evidence="2">3.5.1.28</ecNumber>
    </recommendedName>
</protein>
<keyword evidence="3" id="KW-0378">Hydrolase</keyword>
<dbReference type="RefSeq" id="WP_014776191.1">
    <property type="nucleotide sequence ID" value="NC_018011.1"/>
</dbReference>
<feature type="domain" description="MurNAc-LAA" evidence="5">
    <location>
        <begin position="71"/>
        <end position="188"/>
    </location>
</feature>
<accession>I3YPR0</accession>